<proteinExistence type="predicted"/>
<dbReference type="PROSITE" id="PS00126">
    <property type="entry name" value="PDEASE_I_1"/>
    <property type="match status" value="1"/>
</dbReference>
<dbReference type="InParanoid" id="A0A7R5K4L9"/>
<evidence type="ECO:0000256" key="3">
    <source>
        <dbReference type="PIRSR" id="PIRSR623088-1"/>
    </source>
</evidence>
<gene>
    <name evidence="7" type="primary">LOC114003827</name>
</gene>
<evidence type="ECO:0000313" key="7">
    <source>
        <dbReference type="RefSeq" id="XP_039234485.1"/>
    </source>
</evidence>
<keyword evidence="6" id="KW-1185">Reference proteome</keyword>
<dbReference type="InterPro" id="IPR036971">
    <property type="entry name" value="PDEase_catalytic_dom_sf"/>
</dbReference>
<name>A0A7R5K4L9_9PASS</name>
<dbReference type="AlphaFoldDB" id="A0A7R5K4L9"/>
<feature type="binding site" evidence="4">
    <location>
        <position position="154"/>
    </location>
    <ligand>
        <name>Zn(2+)</name>
        <dbReference type="ChEBI" id="CHEBI:29105"/>
        <label>1</label>
    </ligand>
</feature>
<feature type="active site" description="Proton donor" evidence="3">
    <location>
        <position position="150"/>
    </location>
</feature>
<dbReference type="Pfam" id="PF00233">
    <property type="entry name" value="PDEase_I"/>
    <property type="match status" value="1"/>
</dbReference>
<accession>A0A7R5K4L9</accession>
<keyword evidence="1 4" id="KW-0479">Metal-binding</keyword>
<feature type="binding site" evidence="4">
    <location>
        <position position="191"/>
    </location>
    <ligand>
        <name>Zn(2+)</name>
        <dbReference type="ChEBI" id="CHEBI:29105"/>
        <label>2</label>
    </ligand>
</feature>
<dbReference type="GO" id="GO:0007165">
    <property type="term" value="P:signal transduction"/>
    <property type="evidence" value="ECO:0007669"/>
    <property type="project" value="InterPro"/>
</dbReference>
<evidence type="ECO:0000256" key="2">
    <source>
        <dbReference type="ARBA" id="ARBA00022801"/>
    </source>
</evidence>
<evidence type="ECO:0000256" key="1">
    <source>
        <dbReference type="ARBA" id="ARBA00022723"/>
    </source>
</evidence>
<feature type="domain" description="PDEase" evidence="5">
    <location>
        <begin position="67"/>
        <end position="205"/>
    </location>
</feature>
<dbReference type="Proteomes" id="UP000504627">
    <property type="component" value="Unplaced"/>
</dbReference>
<dbReference type="InterPro" id="IPR023088">
    <property type="entry name" value="PDEase"/>
</dbReference>
<dbReference type="GO" id="GO:0046872">
    <property type="term" value="F:metal ion binding"/>
    <property type="evidence" value="ECO:0007669"/>
    <property type="project" value="UniProtKB-KW"/>
</dbReference>
<dbReference type="SUPFAM" id="SSF109604">
    <property type="entry name" value="HD-domain/PDEase-like"/>
    <property type="match status" value="1"/>
</dbReference>
<dbReference type="PRINTS" id="PR00387">
    <property type="entry name" value="PDIESTERASE1"/>
</dbReference>
<evidence type="ECO:0000313" key="6">
    <source>
        <dbReference type="Proteomes" id="UP000504627"/>
    </source>
</evidence>
<dbReference type="PROSITE" id="PS51845">
    <property type="entry name" value="PDEASE_I_2"/>
    <property type="match status" value="1"/>
</dbReference>
<dbReference type="GO" id="GO:0004114">
    <property type="term" value="F:3',5'-cyclic-nucleotide phosphodiesterase activity"/>
    <property type="evidence" value="ECO:0007669"/>
    <property type="project" value="InterPro"/>
</dbReference>
<dbReference type="CDD" id="cd00077">
    <property type="entry name" value="HDc"/>
    <property type="match status" value="1"/>
</dbReference>
<dbReference type="Gene3D" id="1.10.1300.10">
    <property type="entry name" value="3'5'-cyclic nucleotide phosphodiesterase, catalytic domain"/>
    <property type="match status" value="1"/>
</dbReference>
<protein>
    <submittedName>
        <fullName evidence="7">Uncharacterized protein LOC114003827</fullName>
    </submittedName>
</protein>
<keyword evidence="2" id="KW-0378">Hydrolase</keyword>
<feature type="non-terminal residue" evidence="7">
    <location>
        <position position="205"/>
    </location>
</feature>
<dbReference type="InterPro" id="IPR002073">
    <property type="entry name" value="PDEase_catalytic_dom"/>
</dbReference>
<dbReference type="PANTHER" id="PTHR11347">
    <property type="entry name" value="CYCLIC NUCLEOTIDE PHOSPHODIESTERASE"/>
    <property type="match status" value="1"/>
</dbReference>
<dbReference type="InterPro" id="IPR003607">
    <property type="entry name" value="HD/PDEase_dom"/>
</dbReference>
<reference evidence="7" key="1">
    <citation type="submission" date="2025-08" db="UniProtKB">
        <authorList>
            <consortium name="RefSeq"/>
        </authorList>
    </citation>
    <scope>IDENTIFICATION</scope>
    <source>
        <tissue evidence="7">Muscle</tissue>
    </source>
</reference>
<evidence type="ECO:0000259" key="5">
    <source>
        <dbReference type="PROSITE" id="PS51845"/>
    </source>
</evidence>
<organism evidence="6 7">
    <name type="scientific">Pipra filicauda</name>
    <name type="common">Wire-tailed manakin</name>
    <dbReference type="NCBI Taxonomy" id="649802"/>
    <lineage>
        <taxon>Eukaryota</taxon>
        <taxon>Metazoa</taxon>
        <taxon>Chordata</taxon>
        <taxon>Craniata</taxon>
        <taxon>Vertebrata</taxon>
        <taxon>Euteleostomi</taxon>
        <taxon>Archelosauria</taxon>
        <taxon>Archosauria</taxon>
        <taxon>Dinosauria</taxon>
        <taxon>Saurischia</taxon>
        <taxon>Theropoda</taxon>
        <taxon>Coelurosauria</taxon>
        <taxon>Aves</taxon>
        <taxon>Neognathae</taxon>
        <taxon>Neoaves</taxon>
        <taxon>Telluraves</taxon>
        <taxon>Australaves</taxon>
        <taxon>Passeriformes</taxon>
        <taxon>Pipridae</taxon>
        <taxon>Pipra</taxon>
    </lineage>
</organism>
<sequence length="205" mass="22115">MDILGFQERELVRVFGIPGFWGFWGVPMDIWGSRSGSWSVCSGSRCFGVFGVSQVIFWGSRSGSWSVCSGSQSFGFPVVILGSPWIFGVPGAGAGPCVRDPGVLGFLGCSHGYLGFQERELVRVFGIPERALLGYARALEQHYHPDVSYHNSLHAADVLQSTHVLLATPALDAVFTDLEVLAALFAAAIHDVDHPGVSNQFLINT</sequence>
<feature type="binding site" evidence="4">
    <location>
        <position position="190"/>
    </location>
    <ligand>
        <name>Zn(2+)</name>
        <dbReference type="ChEBI" id="CHEBI:29105"/>
        <label>1</label>
    </ligand>
</feature>
<feature type="binding site" evidence="4">
    <location>
        <position position="191"/>
    </location>
    <ligand>
        <name>Zn(2+)</name>
        <dbReference type="ChEBI" id="CHEBI:29105"/>
        <label>1</label>
    </ligand>
</feature>
<dbReference type="RefSeq" id="XP_039234485.1">
    <property type="nucleotide sequence ID" value="XM_039378551.1"/>
</dbReference>
<evidence type="ECO:0000256" key="4">
    <source>
        <dbReference type="PIRSR" id="PIRSR623088-3"/>
    </source>
</evidence>
<dbReference type="InterPro" id="IPR023174">
    <property type="entry name" value="PDEase_CS"/>
</dbReference>
<dbReference type="GeneID" id="114003827"/>